<dbReference type="Gene3D" id="2.30.110.10">
    <property type="entry name" value="Electron Transport, Fmn-binding Protein, Chain A"/>
    <property type="match status" value="1"/>
</dbReference>
<accession>A0A1Q6FCY7</accession>
<proteinExistence type="predicted"/>
<protein>
    <recommendedName>
        <fullName evidence="1">Pyridoxamine 5'-phosphate oxidase N-terminal domain-containing protein</fullName>
    </recommendedName>
</protein>
<dbReference type="Proteomes" id="UP000187417">
    <property type="component" value="Unassembled WGS sequence"/>
</dbReference>
<dbReference type="EMBL" id="MNQH01000001">
    <property type="protein sequence ID" value="OKY96723.1"/>
    <property type="molecule type" value="Genomic_DNA"/>
</dbReference>
<evidence type="ECO:0000259" key="1">
    <source>
        <dbReference type="Pfam" id="PF01243"/>
    </source>
</evidence>
<dbReference type="SUPFAM" id="SSF50475">
    <property type="entry name" value="FMN-binding split barrel"/>
    <property type="match status" value="1"/>
</dbReference>
<name>A0A1Q6FCY7_9BACT</name>
<comment type="caution">
    <text evidence="2">The sequence shown here is derived from an EMBL/GenBank/DDBJ whole genome shotgun (WGS) entry which is preliminary data.</text>
</comment>
<evidence type="ECO:0000313" key="2">
    <source>
        <dbReference type="EMBL" id="OKY96723.1"/>
    </source>
</evidence>
<dbReference type="GeneID" id="73802129"/>
<dbReference type="STRING" id="28117.BHV66_01270"/>
<dbReference type="InterPro" id="IPR011194">
    <property type="entry name" value="UPF0306"/>
</dbReference>
<dbReference type="RefSeq" id="WP_004327495.1">
    <property type="nucleotide sequence ID" value="NZ_BAAFKT010000020.1"/>
</dbReference>
<dbReference type="InterPro" id="IPR012349">
    <property type="entry name" value="Split_barrel_FMN-bd"/>
</dbReference>
<gene>
    <name evidence="2" type="ORF">BHV66_01270</name>
</gene>
<reference evidence="2 3" key="1">
    <citation type="journal article" date="2016" name="Nat. Biotechnol.">
        <title>Measurement of bacterial replication rates in microbial communities.</title>
        <authorList>
            <person name="Brown C.T."/>
            <person name="Olm M.R."/>
            <person name="Thomas B.C."/>
            <person name="Banfield J.F."/>
        </authorList>
    </citation>
    <scope>NUCLEOTIDE SEQUENCE [LARGE SCALE GENOMIC DNA]</scope>
    <source>
        <strain evidence="2">CAG:67_53_122</strain>
    </source>
</reference>
<organism evidence="2 3">
    <name type="scientific">Alistipes putredinis</name>
    <dbReference type="NCBI Taxonomy" id="28117"/>
    <lineage>
        <taxon>Bacteria</taxon>
        <taxon>Pseudomonadati</taxon>
        <taxon>Bacteroidota</taxon>
        <taxon>Bacteroidia</taxon>
        <taxon>Bacteroidales</taxon>
        <taxon>Rikenellaceae</taxon>
        <taxon>Alistipes</taxon>
    </lineage>
</organism>
<dbReference type="InterPro" id="IPR011576">
    <property type="entry name" value="Pyridox_Oxase_N"/>
</dbReference>
<evidence type="ECO:0000313" key="3">
    <source>
        <dbReference type="Proteomes" id="UP000187417"/>
    </source>
</evidence>
<dbReference type="PIRSF" id="PIRSF009554">
    <property type="entry name" value="UCP009554"/>
    <property type="match status" value="1"/>
</dbReference>
<dbReference type="AlphaFoldDB" id="A0A1Q6FCY7"/>
<dbReference type="Pfam" id="PF01243">
    <property type="entry name" value="PNPOx_N"/>
    <property type="match status" value="1"/>
</dbReference>
<sequence>MIDPRIVRFIGRHHVLTLATVAGEQPYCSHAFYAYDPERNLLVFAADKTTRHAEEMQANRQVALGIALESKAVGKLQGLQLCGTVREADEEARKTYIRRFPFAALAELTLWVVEISYMKFTDNTLGFGKKLIWNSKEQE</sequence>
<feature type="domain" description="Pyridoxamine 5'-phosphate oxidase N-terminal" evidence="1">
    <location>
        <begin position="3"/>
        <end position="97"/>
    </location>
</feature>